<feature type="compositionally biased region" description="Basic residues" evidence="1">
    <location>
        <begin position="1"/>
        <end position="19"/>
    </location>
</feature>
<dbReference type="Proteomes" id="UP000673691">
    <property type="component" value="Unassembled WGS sequence"/>
</dbReference>
<proteinExistence type="predicted"/>
<comment type="caution">
    <text evidence="2">The sequence shown here is derived from an EMBL/GenBank/DDBJ whole genome shotgun (WGS) entry which is preliminary data.</text>
</comment>
<sequence length="63" mass="7168">MLRHHLPTLRLRLRHRRRPPASTLRSAPSARFGASPSPSASAPSPHLRHPRLPNVYKHVTPRN</sequence>
<evidence type="ECO:0000313" key="2">
    <source>
        <dbReference type="EMBL" id="KAG5462111.1"/>
    </source>
</evidence>
<feature type="compositionally biased region" description="Low complexity" evidence="1">
    <location>
        <begin position="26"/>
        <end position="45"/>
    </location>
</feature>
<evidence type="ECO:0000256" key="1">
    <source>
        <dbReference type="SAM" id="MobiDB-lite"/>
    </source>
</evidence>
<organism evidence="2 3">
    <name type="scientific">Olpidium bornovanus</name>
    <dbReference type="NCBI Taxonomy" id="278681"/>
    <lineage>
        <taxon>Eukaryota</taxon>
        <taxon>Fungi</taxon>
        <taxon>Fungi incertae sedis</taxon>
        <taxon>Olpidiomycota</taxon>
        <taxon>Olpidiomycotina</taxon>
        <taxon>Olpidiomycetes</taxon>
        <taxon>Olpidiales</taxon>
        <taxon>Olpidiaceae</taxon>
        <taxon>Olpidium</taxon>
    </lineage>
</organism>
<feature type="region of interest" description="Disordered" evidence="1">
    <location>
        <begin position="1"/>
        <end position="63"/>
    </location>
</feature>
<keyword evidence="3" id="KW-1185">Reference proteome</keyword>
<evidence type="ECO:0000313" key="3">
    <source>
        <dbReference type="Proteomes" id="UP000673691"/>
    </source>
</evidence>
<reference evidence="2 3" key="1">
    <citation type="journal article" name="Sci. Rep.">
        <title>Genome-scale phylogenetic analyses confirm Olpidium as the closest living zoosporic fungus to the non-flagellated, terrestrial fungi.</title>
        <authorList>
            <person name="Chang Y."/>
            <person name="Rochon D."/>
            <person name="Sekimoto S."/>
            <person name="Wang Y."/>
            <person name="Chovatia M."/>
            <person name="Sandor L."/>
            <person name="Salamov A."/>
            <person name="Grigoriev I.V."/>
            <person name="Stajich J.E."/>
            <person name="Spatafora J.W."/>
        </authorList>
    </citation>
    <scope>NUCLEOTIDE SEQUENCE [LARGE SCALE GENOMIC DNA]</scope>
    <source>
        <strain evidence="2">S191</strain>
    </source>
</reference>
<accession>A0A8H8DKW4</accession>
<protein>
    <submittedName>
        <fullName evidence="2">Uncharacterized protein</fullName>
    </submittedName>
</protein>
<dbReference type="EMBL" id="JAEFCI010002616">
    <property type="protein sequence ID" value="KAG5462111.1"/>
    <property type="molecule type" value="Genomic_DNA"/>
</dbReference>
<name>A0A8H8DKW4_9FUNG</name>
<dbReference type="AlphaFoldDB" id="A0A8H8DKW4"/>
<gene>
    <name evidence="2" type="ORF">BJ554DRAFT_5593</name>
</gene>